<dbReference type="Gene3D" id="1.25.40.10">
    <property type="entry name" value="Tetratricopeptide repeat domain"/>
    <property type="match status" value="3"/>
</dbReference>
<sequence length="494" mass="55028">MATVAATASAVLPHHPRPQNNEQKLSLNNPIKPTQISLPSDHSLAPLIKTYSQSPSPSTALQLHAHSLKRGLSSDVFVQTSLLSFYASHNHFSLARRLFHRMPSKNVVSWTTMIDASLRIGRPDDALSLFRDMQLSGIAPDGFALVGALSACSMTGALNLGRWIHAYVRRNGVDLTEFVGTALVDMYCKCGCVRDAVSVFDSMPIRTVRSWNAMLHGLAVHGRGAEAARLFDVMESDGRHRPTGVTFLSLLCGCAHGGLVEEGRRYFDRMRSEYRIVPTVKHYGCMVDLLGRAGLLDEAFDMVSKMPIPPNSVVWGALLSACKARYDVVMAERVMERLARMACADTSHHVIMSQIYGRCGRKEKSAEARLRVGRKPTGTAWVEVGCEVHEFVVGDASHPMWGEIKRMLGVMEAKAEMEEGFEDPPHSEKVAIAFGLLRVSSPAPIRISKNLRICEHCHSFMKRVSLVYEREIVVRDRNRFHLFYRGSCTCKDYW</sequence>
<dbReference type="EMBL" id="JAUJYO010000011">
    <property type="protein sequence ID" value="KAK1303310.1"/>
    <property type="molecule type" value="Genomic_DNA"/>
</dbReference>
<feature type="domain" description="DYW" evidence="4">
    <location>
        <begin position="426"/>
        <end position="494"/>
    </location>
</feature>
<dbReference type="GO" id="GO:0009451">
    <property type="term" value="P:RNA modification"/>
    <property type="evidence" value="ECO:0007669"/>
    <property type="project" value="InterPro"/>
</dbReference>
<proteinExistence type="predicted"/>
<evidence type="ECO:0000256" key="1">
    <source>
        <dbReference type="ARBA" id="ARBA00022737"/>
    </source>
</evidence>
<protein>
    <submittedName>
        <fullName evidence="5">Pentatricopeptide repeat-containing protein</fullName>
    </submittedName>
</protein>
<dbReference type="GO" id="GO:0008270">
    <property type="term" value="F:zinc ion binding"/>
    <property type="evidence" value="ECO:0007669"/>
    <property type="project" value="InterPro"/>
</dbReference>
<feature type="repeat" description="PPR" evidence="2">
    <location>
        <begin position="207"/>
        <end position="241"/>
    </location>
</feature>
<reference evidence="5" key="1">
    <citation type="journal article" date="2023" name="Nat. Commun.">
        <title>Diploid and tetraploid genomes of Acorus and the evolution of monocots.</title>
        <authorList>
            <person name="Ma L."/>
            <person name="Liu K.W."/>
            <person name="Li Z."/>
            <person name="Hsiao Y.Y."/>
            <person name="Qi Y."/>
            <person name="Fu T."/>
            <person name="Tang G.D."/>
            <person name="Zhang D."/>
            <person name="Sun W.H."/>
            <person name="Liu D.K."/>
            <person name="Li Y."/>
            <person name="Chen G.Z."/>
            <person name="Liu X.D."/>
            <person name="Liao X.Y."/>
            <person name="Jiang Y.T."/>
            <person name="Yu X."/>
            <person name="Hao Y."/>
            <person name="Huang J."/>
            <person name="Zhao X.W."/>
            <person name="Ke S."/>
            <person name="Chen Y.Y."/>
            <person name="Wu W.L."/>
            <person name="Hsu J.L."/>
            <person name="Lin Y.F."/>
            <person name="Huang M.D."/>
            <person name="Li C.Y."/>
            <person name="Huang L."/>
            <person name="Wang Z.W."/>
            <person name="Zhao X."/>
            <person name="Zhong W.Y."/>
            <person name="Peng D.H."/>
            <person name="Ahmad S."/>
            <person name="Lan S."/>
            <person name="Zhang J.S."/>
            <person name="Tsai W.C."/>
            <person name="Van de Peer Y."/>
            <person name="Liu Z.J."/>
        </authorList>
    </citation>
    <scope>NUCLEOTIDE SEQUENCE</scope>
    <source>
        <strain evidence="5">CP</strain>
    </source>
</reference>
<dbReference type="Pfam" id="PF01535">
    <property type="entry name" value="PPR"/>
    <property type="match status" value="4"/>
</dbReference>
<comment type="caution">
    <text evidence="5">The sequence shown here is derived from an EMBL/GenBank/DDBJ whole genome shotgun (WGS) entry which is preliminary data.</text>
</comment>
<dbReference type="FunFam" id="1.25.40.10:FF:000073">
    <property type="entry name" value="Pentatricopeptide repeat-containing protein chloroplastic"/>
    <property type="match status" value="1"/>
</dbReference>
<dbReference type="PANTHER" id="PTHR47926">
    <property type="entry name" value="PENTATRICOPEPTIDE REPEAT-CONTAINING PROTEIN"/>
    <property type="match status" value="1"/>
</dbReference>
<dbReference type="PROSITE" id="PS51375">
    <property type="entry name" value="PPR"/>
    <property type="match status" value="2"/>
</dbReference>
<reference evidence="5" key="2">
    <citation type="submission" date="2023-06" db="EMBL/GenBank/DDBJ databases">
        <authorList>
            <person name="Ma L."/>
            <person name="Liu K.-W."/>
            <person name="Li Z."/>
            <person name="Hsiao Y.-Y."/>
            <person name="Qi Y."/>
            <person name="Fu T."/>
            <person name="Tang G."/>
            <person name="Zhang D."/>
            <person name="Sun W.-H."/>
            <person name="Liu D.-K."/>
            <person name="Li Y."/>
            <person name="Chen G.-Z."/>
            <person name="Liu X.-D."/>
            <person name="Liao X.-Y."/>
            <person name="Jiang Y.-T."/>
            <person name="Yu X."/>
            <person name="Hao Y."/>
            <person name="Huang J."/>
            <person name="Zhao X.-W."/>
            <person name="Ke S."/>
            <person name="Chen Y.-Y."/>
            <person name="Wu W.-L."/>
            <person name="Hsu J.-L."/>
            <person name="Lin Y.-F."/>
            <person name="Huang M.-D."/>
            <person name="Li C.-Y."/>
            <person name="Huang L."/>
            <person name="Wang Z.-W."/>
            <person name="Zhao X."/>
            <person name="Zhong W.-Y."/>
            <person name="Peng D.-H."/>
            <person name="Ahmad S."/>
            <person name="Lan S."/>
            <person name="Zhang J.-S."/>
            <person name="Tsai W.-C."/>
            <person name="Van De Peer Y."/>
            <person name="Liu Z.-J."/>
        </authorList>
    </citation>
    <scope>NUCLEOTIDE SEQUENCE</scope>
    <source>
        <strain evidence="5">CP</strain>
        <tissue evidence="5">Leaves</tissue>
    </source>
</reference>
<evidence type="ECO:0000259" key="4">
    <source>
        <dbReference type="Pfam" id="PF14432"/>
    </source>
</evidence>
<name>A0AAV9DQC0_ACOCL</name>
<keyword evidence="6" id="KW-1185">Reference proteome</keyword>
<dbReference type="AlphaFoldDB" id="A0AAV9DQC0"/>
<evidence type="ECO:0000256" key="3">
    <source>
        <dbReference type="SAM" id="MobiDB-lite"/>
    </source>
</evidence>
<dbReference type="Pfam" id="PF14432">
    <property type="entry name" value="DYW_deaminase"/>
    <property type="match status" value="1"/>
</dbReference>
<dbReference type="InterPro" id="IPR011990">
    <property type="entry name" value="TPR-like_helical_dom_sf"/>
</dbReference>
<feature type="region of interest" description="Disordered" evidence="3">
    <location>
        <begin position="1"/>
        <end position="26"/>
    </location>
</feature>
<dbReference type="PANTHER" id="PTHR47926:SF436">
    <property type="entry name" value="PENTATRICOPEPTIDE REPEAT-CONTAINING PROTEIN ELI1, CHLOROPLASTIC-LIKE ISOFORM X2"/>
    <property type="match status" value="1"/>
</dbReference>
<accession>A0AAV9DQC0</accession>
<dbReference type="NCBIfam" id="TIGR00756">
    <property type="entry name" value="PPR"/>
    <property type="match status" value="4"/>
</dbReference>
<dbReference type="FunFam" id="1.25.40.10:FF:000184">
    <property type="entry name" value="Pentatricopeptide repeat-containing protein, chloroplastic"/>
    <property type="match status" value="1"/>
</dbReference>
<gene>
    <name evidence="5" type="primary">PCMP-H11</name>
    <name evidence="5" type="ORF">QJS10_CPB11g00488</name>
</gene>
<keyword evidence="1" id="KW-0677">Repeat</keyword>
<feature type="repeat" description="PPR" evidence="2">
    <location>
        <begin position="106"/>
        <end position="140"/>
    </location>
</feature>
<evidence type="ECO:0000313" key="6">
    <source>
        <dbReference type="Proteomes" id="UP001180020"/>
    </source>
</evidence>
<dbReference type="InterPro" id="IPR046960">
    <property type="entry name" value="PPR_At4g14850-like_plant"/>
</dbReference>
<dbReference type="Pfam" id="PF13041">
    <property type="entry name" value="PPR_2"/>
    <property type="match status" value="1"/>
</dbReference>
<organism evidence="5 6">
    <name type="scientific">Acorus calamus</name>
    <name type="common">Sweet flag</name>
    <dbReference type="NCBI Taxonomy" id="4465"/>
    <lineage>
        <taxon>Eukaryota</taxon>
        <taxon>Viridiplantae</taxon>
        <taxon>Streptophyta</taxon>
        <taxon>Embryophyta</taxon>
        <taxon>Tracheophyta</taxon>
        <taxon>Spermatophyta</taxon>
        <taxon>Magnoliopsida</taxon>
        <taxon>Liliopsida</taxon>
        <taxon>Acoraceae</taxon>
        <taxon>Acorus</taxon>
    </lineage>
</organism>
<dbReference type="GO" id="GO:0003723">
    <property type="term" value="F:RNA binding"/>
    <property type="evidence" value="ECO:0007669"/>
    <property type="project" value="InterPro"/>
</dbReference>
<evidence type="ECO:0000256" key="2">
    <source>
        <dbReference type="PROSITE-ProRule" id="PRU00708"/>
    </source>
</evidence>
<evidence type="ECO:0000313" key="5">
    <source>
        <dbReference type="EMBL" id="KAK1303310.1"/>
    </source>
</evidence>
<dbReference type="InterPro" id="IPR032867">
    <property type="entry name" value="DYW_dom"/>
</dbReference>
<dbReference type="InterPro" id="IPR002885">
    <property type="entry name" value="PPR_rpt"/>
</dbReference>
<dbReference type="Proteomes" id="UP001180020">
    <property type="component" value="Unassembled WGS sequence"/>
</dbReference>